<sequence length="99" mass="11052">MLKRGSSKSYSIEPIYDPKEFSKPAQPAADNGETSSIRDETSKEGLDYAKLMEPAKVRKRRYFSLAVVCFTAFILALSVSIVMTSAKPYLDLLSSFITF</sequence>
<proteinExistence type="predicted"/>
<evidence type="ECO:0000313" key="4">
    <source>
        <dbReference type="Proteomes" id="UP001234178"/>
    </source>
</evidence>
<keyword evidence="4" id="KW-1185">Reference proteome</keyword>
<keyword evidence="2" id="KW-0812">Transmembrane</keyword>
<organism evidence="3 4">
    <name type="scientific">Daphnia magna</name>
    <dbReference type="NCBI Taxonomy" id="35525"/>
    <lineage>
        <taxon>Eukaryota</taxon>
        <taxon>Metazoa</taxon>
        <taxon>Ecdysozoa</taxon>
        <taxon>Arthropoda</taxon>
        <taxon>Crustacea</taxon>
        <taxon>Branchiopoda</taxon>
        <taxon>Diplostraca</taxon>
        <taxon>Cladocera</taxon>
        <taxon>Anomopoda</taxon>
        <taxon>Daphniidae</taxon>
        <taxon>Daphnia</taxon>
    </lineage>
</organism>
<reference evidence="3 4" key="1">
    <citation type="journal article" date="2023" name="Nucleic Acids Res.">
        <title>The hologenome of Daphnia magna reveals possible DNA methylation and microbiome-mediated evolution of the host genome.</title>
        <authorList>
            <person name="Chaturvedi A."/>
            <person name="Li X."/>
            <person name="Dhandapani V."/>
            <person name="Marshall H."/>
            <person name="Kissane S."/>
            <person name="Cuenca-Cambronero M."/>
            <person name="Asole G."/>
            <person name="Calvet F."/>
            <person name="Ruiz-Romero M."/>
            <person name="Marangio P."/>
            <person name="Guigo R."/>
            <person name="Rago D."/>
            <person name="Mirbahai L."/>
            <person name="Eastwood N."/>
            <person name="Colbourne J.K."/>
            <person name="Zhou J."/>
            <person name="Mallon E."/>
            <person name="Orsini L."/>
        </authorList>
    </citation>
    <scope>NUCLEOTIDE SEQUENCE [LARGE SCALE GENOMIC DNA]</scope>
    <source>
        <strain evidence="3">LRV0_1</strain>
    </source>
</reference>
<keyword evidence="2" id="KW-1133">Transmembrane helix</keyword>
<evidence type="ECO:0000256" key="1">
    <source>
        <dbReference type="SAM" id="MobiDB-lite"/>
    </source>
</evidence>
<dbReference type="EMBL" id="JAOYFB010000002">
    <property type="protein sequence ID" value="KAK4005976.1"/>
    <property type="molecule type" value="Genomic_DNA"/>
</dbReference>
<accession>A0ABQ9YZB8</accession>
<feature type="transmembrane region" description="Helical" evidence="2">
    <location>
        <begin position="62"/>
        <end position="83"/>
    </location>
</feature>
<keyword evidence="2" id="KW-0472">Membrane</keyword>
<comment type="caution">
    <text evidence="3">The sequence shown here is derived from an EMBL/GenBank/DDBJ whole genome shotgun (WGS) entry which is preliminary data.</text>
</comment>
<evidence type="ECO:0000313" key="3">
    <source>
        <dbReference type="EMBL" id="KAK4005976.1"/>
    </source>
</evidence>
<name>A0ABQ9YZB8_9CRUS</name>
<protein>
    <recommendedName>
        <fullName evidence="5">Transmembrane protein</fullName>
    </recommendedName>
</protein>
<dbReference type="Proteomes" id="UP001234178">
    <property type="component" value="Unassembled WGS sequence"/>
</dbReference>
<evidence type="ECO:0000256" key="2">
    <source>
        <dbReference type="SAM" id="Phobius"/>
    </source>
</evidence>
<feature type="region of interest" description="Disordered" evidence="1">
    <location>
        <begin position="1"/>
        <end position="41"/>
    </location>
</feature>
<gene>
    <name evidence="3" type="ORF">OUZ56_011107</name>
</gene>
<evidence type="ECO:0008006" key="5">
    <source>
        <dbReference type="Google" id="ProtNLM"/>
    </source>
</evidence>